<keyword evidence="4" id="KW-1185">Reference proteome</keyword>
<feature type="compositionally biased region" description="Low complexity" evidence="1">
    <location>
        <begin position="57"/>
        <end position="67"/>
    </location>
</feature>
<dbReference type="Proteomes" id="UP000054007">
    <property type="component" value="Unassembled WGS sequence"/>
</dbReference>
<gene>
    <name evidence="3" type="ORF">CYLTODRAFT_199678</name>
</gene>
<name>A0A0D7AU78_9AGAR</name>
<feature type="region of interest" description="Disordered" evidence="1">
    <location>
        <begin position="47"/>
        <end position="67"/>
    </location>
</feature>
<keyword evidence="2" id="KW-0472">Membrane</keyword>
<dbReference type="AlphaFoldDB" id="A0A0D7AU78"/>
<keyword evidence="2" id="KW-0812">Transmembrane</keyword>
<sequence>MALPMLMLSLSHRFPSQYQLVRLRRRDQAPAGVLALVLTKSERRRTSAPASGLRFASTTSSRSTPSTSVRIRAAELAQTRPGAYSSTCIYPSTPSRPLLCPFRPLLDGYTVSVVVEQSRHAYTGPIADPRTRNAQVRGIRSLDQLHTAGAFILLLSFVLLSHWVATFSLNGTFAPIRVCRDSLTCEPRALCVRLQ</sequence>
<proteinExistence type="predicted"/>
<accession>A0A0D7AU78</accession>
<dbReference type="EMBL" id="KN880849">
    <property type="protein sequence ID" value="KIY61928.1"/>
    <property type="molecule type" value="Genomic_DNA"/>
</dbReference>
<reference evidence="3 4" key="1">
    <citation type="journal article" date="2015" name="Fungal Genet. Biol.">
        <title>Evolution of novel wood decay mechanisms in Agaricales revealed by the genome sequences of Fistulina hepatica and Cylindrobasidium torrendii.</title>
        <authorList>
            <person name="Floudas D."/>
            <person name="Held B.W."/>
            <person name="Riley R."/>
            <person name="Nagy L.G."/>
            <person name="Koehler G."/>
            <person name="Ransdell A.S."/>
            <person name="Younus H."/>
            <person name="Chow J."/>
            <person name="Chiniquy J."/>
            <person name="Lipzen A."/>
            <person name="Tritt A."/>
            <person name="Sun H."/>
            <person name="Haridas S."/>
            <person name="LaButti K."/>
            <person name="Ohm R.A."/>
            <person name="Kues U."/>
            <person name="Blanchette R.A."/>
            <person name="Grigoriev I.V."/>
            <person name="Minto R.E."/>
            <person name="Hibbett D.S."/>
        </authorList>
    </citation>
    <scope>NUCLEOTIDE SEQUENCE [LARGE SCALE GENOMIC DNA]</scope>
    <source>
        <strain evidence="3 4">FP15055 ss-10</strain>
    </source>
</reference>
<protein>
    <submittedName>
        <fullName evidence="3">Uncharacterized protein</fullName>
    </submittedName>
</protein>
<evidence type="ECO:0000256" key="2">
    <source>
        <dbReference type="SAM" id="Phobius"/>
    </source>
</evidence>
<keyword evidence="2" id="KW-1133">Transmembrane helix</keyword>
<feature type="transmembrane region" description="Helical" evidence="2">
    <location>
        <begin position="145"/>
        <end position="165"/>
    </location>
</feature>
<evidence type="ECO:0000313" key="4">
    <source>
        <dbReference type="Proteomes" id="UP000054007"/>
    </source>
</evidence>
<organism evidence="3 4">
    <name type="scientific">Cylindrobasidium torrendii FP15055 ss-10</name>
    <dbReference type="NCBI Taxonomy" id="1314674"/>
    <lineage>
        <taxon>Eukaryota</taxon>
        <taxon>Fungi</taxon>
        <taxon>Dikarya</taxon>
        <taxon>Basidiomycota</taxon>
        <taxon>Agaricomycotina</taxon>
        <taxon>Agaricomycetes</taxon>
        <taxon>Agaricomycetidae</taxon>
        <taxon>Agaricales</taxon>
        <taxon>Marasmiineae</taxon>
        <taxon>Physalacriaceae</taxon>
        <taxon>Cylindrobasidium</taxon>
    </lineage>
</organism>
<evidence type="ECO:0000256" key="1">
    <source>
        <dbReference type="SAM" id="MobiDB-lite"/>
    </source>
</evidence>
<evidence type="ECO:0000313" key="3">
    <source>
        <dbReference type="EMBL" id="KIY61928.1"/>
    </source>
</evidence>